<keyword evidence="1" id="KW-0472">Membrane</keyword>
<dbReference type="EMBL" id="PCYI01000030">
    <property type="protein sequence ID" value="PIR44446.1"/>
    <property type="molecule type" value="Genomic_DNA"/>
</dbReference>
<dbReference type="AlphaFoldDB" id="A0A2H0RDJ4"/>
<name>A0A2H0RDJ4_9BACT</name>
<keyword evidence="1" id="KW-0812">Transmembrane</keyword>
<gene>
    <name evidence="2" type="ORF">COV10_04890</name>
</gene>
<feature type="transmembrane region" description="Helical" evidence="1">
    <location>
        <begin position="100"/>
        <end position="125"/>
    </location>
</feature>
<organism evidence="2 3">
    <name type="scientific">Candidatus Vogelbacteria bacterium CG10_big_fil_rev_8_21_14_0_10_51_16</name>
    <dbReference type="NCBI Taxonomy" id="1975045"/>
    <lineage>
        <taxon>Bacteria</taxon>
        <taxon>Candidatus Vogeliibacteriota</taxon>
    </lineage>
</organism>
<feature type="transmembrane region" description="Helical" evidence="1">
    <location>
        <begin position="131"/>
        <end position="149"/>
    </location>
</feature>
<evidence type="ECO:0000256" key="1">
    <source>
        <dbReference type="SAM" id="Phobius"/>
    </source>
</evidence>
<sequence length="166" mass="18420">MNTRLNLKIIIWSLFVIVLPWLVDGADSIGNEILPSQAPTPLVVLFIIIGFILGVVGFVIYLGYIPFMISAGARKKYRFLVTSSETEDSTSRPFFAFWKWLTVSIFVFLTPLLQYALAVGGFGALVQTTTFGLITAALVSFPFAVGYKLSHYFISLPKIGRDDKVD</sequence>
<reference evidence="2 3" key="1">
    <citation type="submission" date="2017-09" db="EMBL/GenBank/DDBJ databases">
        <title>Depth-based differentiation of microbial function through sediment-hosted aquifers and enrichment of novel symbionts in the deep terrestrial subsurface.</title>
        <authorList>
            <person name="Probst A.J."/>
            <person name="Ladd B."/>
            <person name="Jarett J.K."/>
            <person name="Geller-Mcgrath D.E."/>
            <person name="Sieber C.M."/>
            <person name="Emerson J.B."/>
            <person name="Anantharaman K."/>
            <person name="Thomas B.C."/>
            <person name="Malmstrom R."/>
            <person name="Stieglmeier M."/>
            <person name="Klingl A."/>
            <person name="Woyke T."/>
            <person name="Ryan C.M."/>
            <person name="Banfield J.F."/>
        </authorList>
    </citation>
    <scope>NUCLEOTIDE SEQUENCE [LARGE SCALE GENOMIC DNA]</scope>
    <source>
        <strain evidence="2">CG10_big_fil_rev_8_21_14_0_10_51_16</strain>
    </source>
</reference>
<accession>A0A2H0RDJ4</accession>
<evidence type="ECO:0000313" key="2">
    <source>
        <dbReference type="EMBL" id="PIR44446.1"/>
    </source>
</evidence>
<protein>
    <submittedName>
        <fullName evidence="2">Uncharacterized protein</fullName>
    </submittedName>
</protein>
<evidence type="ECO:0000313" key="3">
    <source>
        <dbReference type="Proteomes" id="UP000228767"/>
    </source>
</evidence>
<dbReference type="Proteomes" id="UP000228767">
    <property type="component" value="Unassembled WGS sequence"/>
</dbReference>
<comment type="caution">
    <text evidence="2">The sequence shown here is derived from an EMBL/GenBank/DDBJ whole genome shotgun (WGS) entry which is preliminary data.</text>
</comment>
<proteinExistence type="predicted"/>
<feature type="transmembrane region" description="Helical" evidence="1">
    <location>
        <begin position="41"/>
        <end position="69"/>
    </location>
</feature>
<keyword evidence="1" id="KW-1133">Transmembrane helix</keyword>